<dbReference type="SMART" id="SM00342">
    <property type="entry name" value="HTH_ARAC"/>
    <property type="match status" value="1"/>
</dbReference>
<keyword evidence="6" id="KW-1185">Reference proteome</keyword>
<protein>
    <submittedName>
        <fullName evidence="5">AraC-like DNA-binding protein</fullName>
    </submittedName>
</protein>
<gene>
    <name evidence="5" type="ORF">CLV56_3717</name>
</gene>
<evidence type="ECO:0000256" key="1">
    <source>
        <dbReference type="ARBA" id="ARBA00023015"/>
    </source>
</evidence>
<dbReference type="PRINTS" id="PR00032">
    <property type="entry name" value="HTHARAC"/>
</dbReference>
<keyword evidence="3" id="KW-0804">Transcription</keyword>
<dbReference type="InterPro" id="IPR018060">
    <property type="entry name" value="HTH_AraC"/>
</dbReference>
<organism evidence="5 6">
    <name type="scientific">Mumia flava</name>
    <dbReference type="NCBI Taxonomy" id="1348852"/>
    <lineage>
        <taxon>Bacteria</taxon>
        <taxon>Bacillati</taxon>
        <taxon>Actinomycetota</taxon>
        <taxon>Actinomycetes</taxon>
        <taxon>Propionibacteriales</taxon>
        <taxon>Nocardioidaceae</taxon>
        <taxon>Mumia</taxon>
    </lineage>
</organism>
<dbReference type="InterPro" id="IPR020449">
    <property type="entry name" value="Tscrpt_reg_AraC-type_HTH"/>
</dbReference>
<dbReference type="GO" id="GO:0003700">
    <property type="term" value="F:DNA-binding transcription factor activity"/>
    <property type="evidence" value="ECO:0007669"/>
    <property type="project" value="InterPro"/>
</dbReference>
<dbReference type="Gene3D" id="1.10.10.60">
    <property type="entry name" value="Homeodomain-like"/>
    <property type="match status" value="1"/>
</dbReference>
<name>A0A2M9B8D0_9ACTN</name>
<keyword evidence="2 5" id="KW-0238">DNA-binding</keyword>
<dbReference type="OrthoDB" id="9799345at2"/>
<dbReference type="PROSITE" id="PS00041">
    <property type="entry name" value="HTH_ARAC_FAMILY_1"/>
    <property type="match status" value="1"/>
</dbReference>
<dbReference type="PANTHER" id="PTHR46796">
    <property type="entry name" value="HTH-TYPE TRANSCRIPTIONAL ACTIVATOR RHAS-RELATED"/>
    <property type="match status" value="1"/>
</dbReference>
<evidence type="ECO:0000313" key="5">
    <source>
        <dbReference type="EMBL" id="PJJ54209.1"/>
    </source>
</evidence>
<proteinExistence type="predicted"/>
<dbReference type="GO" id="GO:0043565">
    <property type="term" value="F:sequence-specific DNA binding"/>
    <property type="evidence" value="ECO:0007669"/>
    <property type="project" value="InterPro"/>
</dbReference>
<dbReference type="InterPro" id="IPR050204">
    <property type="entry name" value="AraC_XylS_family_regulators"/>
</dbReference>
<dbReference type="SUPFAM" id="SSF46689">
    <property type="entry name" value="Homeodomain-like"/>
    <property type="match status" value="1"/>
</dbReference>
<dbReference type="PROSITE" id="PS01124">
    <property type="entry name" value="HTH_ARAC_FAMILY_2"/>
    <property type="match status" value="1"/>
</dbReference>
<dbReference type="Proteomes" id="UP000230842">
    <property type="component" value="Unassembled WGS sequence"/>
</dbReference>
<evidence type="ECO:0000259" key="4">
    <source>
        <dbReference type="PROSITE" id="PS01124"/>
    </source>
</evidence>
<dbReference type="InterPro" id="IPR018062">
    <property type="entry name" value="HTH_AraC-typ_CS"/>
</dbReference>
<evidence type="ECO:0000313" key="6">
    <source>
        <dbReference type="Proteomes" id="UP000230842"/>
    </source>
</evidence>
<dbReference type="RefSeq" id="WP_100415411.1">
    <property type="nucleotide sequence ID" value="NZ_PGEZ01000002.1"/>
</dbReference>
<dbReference type="Pfam" id="PF14525">
    <property type="entry name" value="AraC_binding_2"/>
    <property type="match status" value="1"/>
</dbReference>
<accession>A0A2M9B8D0</accession>
<evidence type="ECO:0000256" key="2">
    <source>
        <dbReference type="ARBA" id="ARBA00023125"/>
    </source>
</evidence>
<dbReference type="EMBL" id="PGEZ01000002">
    <property type="protein sequence ID" value="PJJ54209.1"/>
    <property type="molecule type" value="Genomic_DNA"/>
</dbReference>
<sequence>MRLFDSRTLPPAETLDRLHDAYESSLFPSRLEHIDTDAPGGLVTTLDLYPMGACAVAATESTGFHLTRNRQSIARNRGAALSVPIVSGGELDYLGRRTVVGPRDLSVIDSEQLQSFRQPSHGTGTLFQVPRELLDLPQQVIIDGAGNLERSPLYRTAQRFFAALFRDAERISADPLAAEAAQRAGVDLLRALLISAAPPRRDVKDRFADTFVTRALALAHDDLRDPSLSLDSLAARMNVSRRYAYARFAEAGVSFEQWVIERRLRRVAGTLSSRRFARVPIGSVAHAWGFRSVSHFQRRFRETYGASPAQWRLRALGEQGDG</sequence>
<reference evidence="5 6" key="1">
    <citation type="submission" date="2017-11" db="EMBL/GenBank/DDBJ databases">
        <title>Genomic Encyclopedia of Archaeal and Bacterial Type Strains, Phase II (KMG-II): From Individual Species to Whole Genera.</title>
        <authorList>
            <person name="Goeker M."/>
        </authorList>
    </citation>
    <scope>NUCLEOTIDE SEQUENCE [LARGE SCALE GENOMIC DNA]</scope>
    <source>
        <strain evidence="5 6">DSM 27763</strain>
    </source>
</reference>
<feature type="domain" description="HTH araC/xylS-type" evidence="4">
    <location>
        <begin position="213"/>
        <end position="314"/>
    </location>
</feature>
<dbReference type="InterPro" id="IPR009057">
    <property type="entry name" value="Homeodomain-like_sf"/>
</dbReference>
<keyword evidence="1" id="KW-0805">Transcription regulation</keyword>
<dbReference type="Pfam" id="PF12833">
    <property type="entry name" value="HTH_18"/>
    <property type="match status" value="1"/>
</dbReference>
<dbReference type="InterPro" id="IPR035418">
    <property type="entry name" value="AraC-bd_2"/>
</dbReference>
<evidence type="ECO:0000256" key="3">
    <source>
        <dbReference type="ARBA" id="ARBA00023163"/>
    </source>
</evidence>
<dbReference type="AlphaFoldDB" id="A0A2M9B8D0"/>
<comment type="caution">
    <text evidence="5">The sequence shown here is derived from an EMBL/GenBank/DDBJ whole genome shotgun (WGS) entry which is preliminary data.</text>
</comment>